<comment type="caution">
    <text evidence="2">The sequence shown here is derived from an EMBL/GenBank/DDBJ whole genome shotgun (WGS) entry which is preliminary data.</text>
</comment>
<evidence type="ECO:0000313" key="2">
    <source>
        <dbReference type="EMBL" id="MCX8996445.1"/>
    </source>
</evidence>
<name>A0AAE3SVJ7_9HYPH</name>
<keyword evidence="3" id="KW-1185">Reference proteome</keyword>
<dbReference type="RefSeq" id="WP_306410234.1">
    <property type="nucleotide sequence ID" value="NZ_JANFPI010000002.1"/>
</dbReference>
<protein>
    <submittedName>
        <fullName evidence="2">Uncharacterized protein</fullName>
    </submittedName>
</protein>
<accession>A0AAE3SVJ7</accession>
<organism evidence="2 3">
    <name type="scientific">Ectorhizobium quercum</name>
    <dbReference type="NCBI Taxonomy" id="2965071"/>
    <lineage>
        <taxon>Bacteria</taxon>
        <taxon>Pseudomonadati</taxon>
        <taxon>Pseudomonadota</taxon>
        <taxon>Alphaproteobacteria</taxon>
        <taxon>Hyphomicrobiales</taxon>
        <taxon>Rhizobiaceae</taxon>
        <taxon>Ectorhizobium</taxon>
    </lineage>
</organism>
<reference evidence="2" key="1">
    <citation type="submission" date="2022-07" db="EMBL/GenBank/DDBJ databases">
        <title>Ectorhizobium quercum gen.nov., sp. nov.</title>
        <authorList>
            <person name="Ma T."/>
            <person name="Li Y."/>
        </authorList>
    </citation>
    <scope>NUCLEOTIDE SEQUENCE</scope>
    <source>
        <strain evidence="2">BDR2-2</strain>
    </source>
</reference>
<proteinExistence type="predicted"/>
<dbReference type="Proteomes" id="UP001208771">
    <property type="component" value="Unassembled WGS sequence"/>
</dbReference>
<evidence type="ECO:0000256" key="1">
    <source>
        <dbReference type="SAM" id="Phobius"/>
    </source>
</evidence>
<dbReference type="AlphaFoldDB" id="A0AAE3SVJ7"/>
<keyword evidence="1" id="KW-1133">Transmembrane helix</keyword>
<sequence length="54" mass="5841">MTPPAEQTFRFRPLVIAAGLALAGVFTTAAFSAWLHYGPDIFLALSDSAINWCL</sequence>
<keyword evidence="1" id="KW-0812">Transmembrane</keyword>
<evidence type="ECO:0000313" key="3">
    <source>
        <dbReference type="Proteomes" id="UP001208771"/>
    </source>
</evidence>
<keyword evidence="1" id="KW-0472">Membrane</keyword>
<feature type="transmembrane region" description="Helical" evidence="1">
    <location>
        <begin position="14"/>
        <end position="37"/>
    </location>
</feature>
<dbReference type="EMBL" id="JANFPI010000002">
    <property type="protein sequence ID" value="MCX8996445.1"/>
    <property type="molecule type" value="Genomic_DNA"/>
</dbReference>
<gene>
    <name evidence="2" type="ORF">NOF55_04930</name>
</gene>